<protein>
    <recommendedName>
        <fullName evidence="3">Fe2OG dioxygenase domain-containing protein</fullName>
    </recommendedName>
</protein>
<organism evidence="1 2">
    <name type="scientific">Pacificimonas flava</name>
    <dbReference type="NCBI Taxonomy" id="1234595"/>
    <lineage>
        <taxon>Bacteria</taxon>
        <taxon>Pseudomonadati</taxon>
        <taxon>Pseudomonadota</taxon>
        <taxon>Alphaproteobacteria</taxon>
        <taxon>Sphingomonadales</taxon>
        <taxon>Sphingosinicellaceae</taxon>
        <taxon>Pacificimonas</taxon>
    </lineage>
</organism>
<name>M2SGL3_9SPHN</name>
<dbReference type="InterPro" id="IPR012668">
    <property type="entry name" value="CHP02466"/>
</dbReference>
<sequence length="207" mass="23386">MASANYEVKPLFAEPYFVADMGDAITPEHIKFIKELKMVQNQQNLISENLYIFEKPELKSLKQAVDAMLGTYAAEVMGIPQELYVTQSWSLINPPGIGMHGHSHSNSVISGSLYFTDMPSPPSRMVFHRHRGYQQLDLIPENGKINIYNTRNNVVEPKKNMLVLFSSGLEHFVEPNTSSEPRHSIAFNTFLRGTLGNFRDVSELKLA</sequence>
<evidence type="ECO:0008006" key="3">
    <source>
        <dbReference type="Google" id="ProtNLM"/>
    </source>
</evidence>
<dbReference type="NCBIfam" id="TIGR02466">
    <property type="entry name" value="TIGR02466 family protein"/>
    <property type="match status" value="1"/>
</dbReference>
<accession>M2SGL3</accession>
<dbReference type="Gene3D" id="2.60.120.620">
    <property type="entry name" value="q2cbj1_9rhob like domain"/>
    <property type="match status" value="1"/>
</dbReference>
<keyword evidence="2" id="KW-1185">Reference proteome</keyword>
<dbReference type="Proteomes" id="UP000011717">
    <property type="component" value="Unassembled WGS sequence"/>
</dbReference>
<comment type="caution">
    <text evidence="1">The sequence shown here is derived from an EMBL/GenBank/DDBJ whole genome shotgun (WGS) entry which is preliminary data.</text>
</comment>
<dbReference type="Pfam" id="PF13759">
    <property type="entry name" value="2OG-FeII_Oxy_5"/>
    <property type="match status" value="1"/>
</dbReference>
<gene>
    <name evidence="1" type="ORF">C725_0445</name>
</gene>
<dbReference type="RefSeq" id="WP_008599891.1">
    <property type="nucleotide sequence ID" value="NZ_AMRV01000001.1"/>
</dbReference>
<dbReference type="OrthoDB" id="9783136at2"/>
<proteinExistence type="predicted"/>
<dbReference type="EMBL" id="AMRV01000001">
    <property type="protein sequence ID" value="EMD84515.1"/>
    <property type="molecule type" value="Genomic_DNA"/>
</dbReference>
<evidence type="ECO:0000313" key="2">
    <source>
        <dbReference type="Proteomes" id="UP000011717"/>
    </source>
</evidence>
<reference evidence="1 2" key="1">
    <citation type="journal article" date="2013" name="Genome Announc.">
        <title>Draft Genome Sequence of Strain JLT2015T, Belonging to the Family Sphingomonadaceae of the Alphaproteobacteria.</title>
        <authorList>
            <person name="Tang K."/>
            <person name="Liu K."/>
            <person name="Li S."/>
            <person name="Jiao N."/>
        </authorList>
    </citation>
    <scope>NUCLEOTIDE SEQUENCE [LARGE SCALE GENOMIC DNA]</scope>
    <source>
        <strain evidence="1 2">JLT2015</strain>
    </source>
</reference>
<dbReference type="SUPFAM" id="SSF51197">
    <property type="entry name" value="Clavaminate synthase-like"/>
    <property type="match status" value="1"/>
</dbReference>
<dbReference type="AlphaFoldDB" id="M2SGL3"/>
<evidence type="ECO:0000313" key="1">
    <source>
        <dbReference type="EMBL" id="EMD84515.1"/>
    </source>
</evidence>